<proteinExistence type="predicted"/>
<dbReference type="RefSeq" id="WP_153287434.1">
    <property type="nucleotide sequence ID" value="NZ_CP045643.1"/>
</dbReference>
<accession>A0A5Q0L830</accession>
<protein>
    <submittedName>
        <fullName evidence="1">Uncharacterized protein</fullName>
    </submittedName>
</protein>
<keyword evidence="2" id="KW-1185">Reference proteome</keyword>
<dbReference type="Proteomes" id="UP000326179">
    <property type="component" value="Chromosome"/>
</dbReference>
<reference evidence="1 2" key="1">
    <citation type="submission" date="2019-10" db="EMBL/GenBank/DDBJ databases">
        <title>A novel species.</title>
        <authorList>
            <person name="Gao J."/>
        </authorList>
    </citation>
    <scope>NUCLEOTIDE SEQUENCE [LARGE SCALE GENOMIC DNA]</scope>
    <source>
        <strain evidence="1 2">QMT-28</strain>
    </source>
</reference>
<evidence type="ECO:0000313" key="2">
    <source>
        <dbReference type="Proteomes" id="UP000326179"/>
    </source>
</evidence>
<dbReference type="AlphaFoldDB" id="A0A5Q0L830"/>
<organism evidence="1 2">
    <name type="scientific">Streptomyces fagopyri</name>
    <dbReference type="NCBI Taxonomy" id="2662397"/>
    <lineage>
        <taxon>Bacteria</taxon>
        <taxon>Bacillati</taxon>
        <taxon>Actinomycetota</taxon>
        <taxon>Actinomycetes</taxon>
        <taxon>Kitasatosporales</taxon>
        <taxon>Streptomycetaceae</taxon>
        <taxon>Streptomyces</taxon>
    </lineage>
</organism>
<sequence length="127" mass="12891">MNDTSTSAGQAATPDLVQVVLGSCSVEDADTVLRTLGARLTPEGGHDEPHHDTGVRVDTWTAAFAVPHGAVLSPDVSLAGTVLVDLQGGPVAVGHMCEALASAFDVQIAGSVSGDQEIDMQVTLTNA</sequence>
<name>A0A5Q0L830_9ACTN</name>
<dbReference type="KEGG" id="sfy:GFH48_07160"/>
<dbReference type="EMBL" id="CP045643">
    <property type="protein sequence ID" value="QFZ73068.1"/>
    <property type="molecule type" value="Genomic_DNA"/>
</dbReference>
<evidence type="ECO:0000313" key="1">
    <source>
        <dbReference type="EMBL" id="QFZ73068.1"/>
    </source>
</evidence>
<gene>
    <name evidence="1" type="ORF">GFH48_07160</name>
</gene>